<organism evidence="2 3">
    <name type="scientific">Nitrosopumilus cobalaminigenes</name>
    <dbReference type="NCBI Taxonomy" id="1470066"/>
    <lineage>
        <taxon>Archaea</taxon>
        <taxon>Nitrososphaerota</taxon>
        <taxon>Nitrososphaeria</taxon>
        <taxon>Nitrosopumilales</taxon>
        <taxon>Nitrosopumilaceae</taxon>
        <taxon>Nitrosopumilus</taxon>
    </lineage>
</organism>
<evidence type="ECO:0000256" key="1">
    <source>
        <dbReference type="SAM" id="MobiDB-lite"/>
    </source>
</evidence>
<gene>
    <name evidence="2" type="ORF">C5F47_02165</name>
</gene>
<keyword evidence="3" id="KW-1185">Reference proteome</keyword>
<name>A0A7D5RCW9_9ARCH</name>
<dbReference type="KEGG" id="ncl:C5F47_02165"/>
<feature type="compositionally biased region" description="Basic and acidic residues" evidence="1">
    <location>
        <begin position="12"/>
        <end position="23"/>
    </location>
</feature>
<protein>
    <submittedName>
        <fullName evidence="2">Uncharacterized protein</fullName>
    </submittedName>
</protein>
<dbReference type="EMBL" id="CP026993">
    <property type="protein sequence ID" value="QLH03765.1"/>
    <property type="molecule type" value="Genomic_DNA"/>
</dbReference>
<dbReference type="AlphaFoldDB" id="A0A7D5RCW9"/>
<feature type="region of interest" description="Disordered" evidence="1">
    <location>
        <begin position="1"/>
        <end position="30"/>
    </location>
</feature>
<dbReference type="Proteomes" id="UP000509771">
    <property type="component" value="Chromosome"/>
</dbReference>
<reference evidence="2 3" key="1">
    <citation type="submission" date="2018-02" db="EMBL/GenBank/DDBJ databases">
        <title>Complete genome of Nitrosopumilus cobalaminigenes HCA1.</title>
        <authorList>
            <person name="Qin W."/>
            <person name="Zheng Y."/>
            <person name="Stahl D.A."/>
        </authorList>
    </citation>
    <scope>NUCLEOTIDE SEQUENCE [LARGE SCALE GENOMIC DNA]</scope>
    <source>
        <strain evidence="2 3">HCA1</strain>
    </source>
</reference>
<accession>A0A7D5RCW9</accession>
<evidence type="ECO:0000313" key="2">
    <source>
        <dbReference type="EMBL" id="QLH03765.1"/>
    </source>
</evidence>
<evidence type="ECO:0000313" key="3">
    <source>
        <dbReference type="Proteomes" id="UP000509771"/>
    </source>
</evidence>
<proteinExistence type="predicted"/>
<sequence>MMSADAGTVVPGHDKQSKNDKDNNGIPDKGVTVNGHYTSVYAYDNLGDWYWDLGDGRILGSVGSVDELDSDTLTVCDYVVNFRGNFENNPFMDSGWIQNHINCQGYDDNGHYNYLIVHETDPRYRDNPDWSIWGTWEYHVLTESGVGNLVRPMVPP</sequence>